<comment type="function">
    <text evidence="7">Hydrolyzes ribosome-free peptidyl-tRNAs (with 1 or more amino acids incorporated), which drop off the ribosome during protein synthesis, or as a result of ribosome stalling.</text>
</comment>
<dbReference type="SUPFAM" id="SSF53178">
    <property type="entry name" value="Peptidyl-tRNA hydrolase-like"/>
    <property type="match status" value="1"/>
</dbReference>
<dbReference type="AlphaFoldDB" id="A0A238ZG02"/>
<dbReference type="PANTHER" id="PTHR17224">
    <property type="entry name" value="PEPTIDYL-TRNA HYDROLASE"/>
    <property type="match status" value="1"/>
</dbReference>
<dbReference type="GO" id="GO:0004045">
    <property type="term" value="F:peptidyl-tRNA hydrolase activity"/>
    <property type="evidence" value="ECO:0007669"/>
    <property type="project" value="UniProtKB-UniRule"/>
</dbReference>
<evidence type="ECO:0000256" key="1">
    <source>
        <dbReference type="ARBA" id="ARBA00013260"/>
    </source>
</evidence>
<sequence>MVKLVVGLGNPGKEYAKTRHNVGWMVLDKVANQFEEPFSKEKFKGVIAEIQSPHGKVILLKPLTYMNRSGESVAEAVKFYKLNPEEILVISDDLDMPVGKVRMRKEGKHGGHRGLMSIEEKLGSSRFPRIKIGIGRPERKEMVANYVLQPFSKEQLPIIEMAIDEATRWVTEIIDGKPIEAKTCSF</sequence>
<dbReference type="GO" id="GO:0006515">
    <property type="term" value="P:protein quality control for misfolded or incompletely synthesized proteins"/>
    <property type="evidence" value="ECO:0007669"/>
    <property type="project" value="UniProtKB-UniRule"/>
</dbReference>
<evidence type="ECO:0000256" key="4">
    <source>
        <dbReference type="ARBA" id="ARBA00022884"/>
    </source>
</evidence>
<comment type="subcellular location">
    <subcellularLocation>
        <location evidence="7">Cytoplasm</location>
    </subcellularLocation>
</comment>
<name>A0A238ZG02_9BACT</name>
<dbReference type="GO" id="GO:0005737">
    <property type="term" value="C:cytoplasm"/>
    <property type="evidence" value="ECO:0007669"/>
    <property type="project" value="UniProtKB-SubCell"/>
</dbReference>
<dbReference type="InterPro" id="IPR001328">
    <property type="entry name" value="Pept_tRNA_hydro"/>
</dbReference>
<dbReference type="Pfam" id="PF01195">
    <property type="entry name" value="Pept_tRNA_hydro"/>
    <property type="match status" value="1"/>
</dbReference>
<dbReference type="CDD" id="cd00462">
    <property type="entry name" value="PTH"/>
    <property type="match status" value="1"/>
</dbReference>
<reference evidence="11" key="1">
    <citation type="submission" date="2017-06" db="EMBL/GenBank/DDBJ databases">
        <authorList>
            <person name="Varghese N."/>
            <person name="Submissions S."/>
        </authorList>
    </citation>
    <scope>NUCLEOTIDE SEQUENCE [LARGE SCALE GENOMIC DNA]</scope>
    <source>
        <strain evidence="11">DSM 15668</strain>
    </source>
</reference>
<dbReference type="Gene3D" id="3.40.50.1470">
    <property type="entry name" value="Peptidyl-tRNA hydrolase"/>
    <property type="match status" value="1"/>
</dbReference>
<dbReference type="EC" id="3.1.1.29" evidence="1 7"/>
<dbReference type="Proteomes" id="UP000198405">
    <property type="component" value="Unassembled WGS sequence"/>
</dbReference>
<evidence type="ECO:0000313" key="10">
    <source>
        <dbReference type="EMBL" id="SNR82435.1"/>
    </source>
</evidence>
<comment type="catalytic activity">
    <reaction evidence="7 8">
        <text>an N-acyl-L-alpha-aminoacyl-tRNA + H2O = an N-acyl-L-amino acid + a tRNA + H(+)</text>
        <dbReference type="Rhea" id="RHEA:54448"/>
        <dbReference type="Rhea" id="RHEA-COMP:10123"/>
        <dbReference type="Rhea" id="RHEA-COMP:13883"/>
        <dbReference type="ChEBI" id="CHEBI:15377"/>
        <dbReference type="ChEBI" id="CHEBI:15378"/>
        <dbReference type="ChEBI" id="CHEBI:59874"/>
        <dbReference type="ChEBI" id="CHEBI:78442"/>
        <dbReference type="ChEBI" id="CHEBI:138191"/>
        <dbReference type="EC" id="3.1.1.29"/>
    </reaction>
</comment>
<evidence type="ECO:0000256" key="3">
    <source>
        <dbReference type="ARBA" id="ARBA00022801"/>
    </source>
</evidence>
<dbReference type="HAMAP" id="MF_00083">
    <property type="entry name" value="Pept_tRNA_hydro_bact"/>
    <property type="match status" value="1"/>
</dbReference>
<dbReference type="GO" id="GO:0000049">
    <property type="term" value="F:tRNA binding"/>
    <property type="evidence" value="ECO:0007669"/>
    <property type="project" value="UniProtKB-UniRule"/>
</dbReference>
<keyword evidence="11" id="KW-1185">Reference proteome</keyword>
<evidence type="ECO:0000256" key="2">
    <source>
        <dbReference type="ARBA" id="ARBA00022555"/>
    </source>
</evidence>
<feature type="binding site" evidence="7">
    <location>
        <position position="65"/>
    </location>
    <ligand>
        <name>tRNA</name>
        <dbReference type="ChEBI" id="CHEBI:17843"/>
    </ligand>
</feature>
<feature type="site" description="Discriminates between blocked and unblocked aminoacyl-tRNA" evidence="7">
    <location>
        <position position="10"/>
    </location>
</feature>
<feature type="site" description="Stabilizes the basic form of H active site to accept a proton" evidence="7">
    <location>
        <position position="92"/>
    </location>
</feature>
<dbReference type="PROSITE" id="PS01195">
    <property type="entry name" value="PEPT_TRNA_HYDROL_1"/>
    <property type="match status" value="1"/>
</dbReference>
<dbReference type="FunFam" id="3.40.50.1470:FF:000001">
    <property type="entry name" value="Peptidyl-tRNA hydrolase"/>
    <property type="match status" value="1"/>
</dbReference>
<feature type="binding site" evidence="7">
    <location>
        <position position="15"/>
    </location>
    <ligand>
        <name>tRNA</name>
        <dbReference type="ChEBI" id="CHEBI:17843"/>
    </ligand>
</feature>
<dbReference type="EMBL" id="FZOB01000008">
    <property type="protein sequence ID" value="SNR82435.1"/>
    <property type="molecule type" value="Genomic_DNA"/>
</dbReference>
<gene>
    <name evidence="7" type="primary">pth</name>
    <name evidence="10" type="ORF">SAMN06265340_10871</name>
</gene>
<protein>
    <recommendedName>
        <fullName evidence="6 7">Peptidyl-tRNA hydrolase</fullName>
        <shortName evidence="7">Pth</shortName>
        <ecNumber evidence="1 7">3.1.1.29</ecNumber>
    </recommendedName>
</protein>
<evidence type="ECO:0000256" key="9">
    <source>
        <dbReference type="RuleBase" id="RU004320"/>
    </source>
</evidence>
<keyword evidence="2 7" id="KW-0820">tRNA-binding</keyword>
<dbReference type="InterPro" id="IPR036416">
    <property type="entry name" value="Pept_tRNA_hydro_sf"/>
</dbReference>
<evidence type="ECO:0000256" key="6">
    <source>
        <dbReference type="ARBA" id="ARBA00050038"/>
    </source>
</evidence>
<comment type="subunit">
    <text evidence="7">Monomer.</text>
</comment>
<evidence type="ECO:0000256" key="5">
    <source>
        <dbReference type="ARBA" id="ARBA00038063"/>
    </source>
</evidence>
<comment type="caution">
    <text evidence="7">Lacks conserved residue(s) required for the propagation of feature annotation.</text>
</comment>
<comment type="similarity">
    <text evidence="5 7 9">Belongs to the PTH family.</text>
</comment>
<dbReference type="PANTHER" id="PTHR17224:SF1">
    <property type="entry name" value="PEPTIDYL-TRNA HYDROLASE"/>
    <property type="match status" value="1"/>
</dbReference>
<keyword evidence="4 7" id="KW-0694">RNA-binding</keyword>
<organism evidence="10 11">
    <name type="scientific">Desulfurobacterium atlanticum</name>
    <dbReference type="NCBI Taxonomy" id="240169"/>
    <lineage>
        <taxon>Bacteria</taxon>
        <taxon>Pseudomonadati</taxon>
        <taxon>Aquificota</taxon>
        <taxon>Aquificia</taxon>
        <taxon>Desulfurobacteriales</taxon>
        <taxon>Desulfurobacteriaceae</taxon>
        <taxon>Desulfurobacterium</taxon>
    </lineage>
</organism>
<accession>A0A238ZG02</accession>
<evidence type="ECO:0000256" key="8">
    <source>
        <dbReference type="RuleBase" id="RU000673"/>
    </source>
</evidence>
<comment type="function">
    <text evidence="7">Catalyzes the release of premature peptidyl moieties from peptidyl-tRNA molecules trapped in stalled 50S ribosomal subunits, and thus maintains levels of free tRNAs and 50S ribosomes.</text>
</comment>
<proteinExistence type="inferred from homology"/>
<dbReference type="InterPro" id="IPR018171">
    <property type="entry name" value="Pept_tRNA_hydro_CS"/>
</dbReference>
<keyword evidence="3 7" id="KW-0378">Hydrolase</keyword>
<feature type="active site" description="Proton acceptor" evidence="7">
    <location>
        <position position="20"/>
    </location>
</feature>
<dbReference type="NCBIfam" id="TIGR00447">
    <property type="entry name" value="pth"/>
    <property type="match status" value="1"/>
</dbReference>
<evidence type="ECO:0000256" key="7">
    <source>
        <dbReference type="HAMAP-Rule" id="MF_00083"/>
    </source>
</evidence>
<dbReference type="GO" id="GO:0072344">
    <property type="term" value="P:rescue of stalled ribosome"/>
    <property type="evidence" value="ECO:0007669"/>
    <property type="project" value="UniProtKB-UniRule"/>
</dbReference>
<dbReference type="RefSeq" id="WP_089323290.1">
    <property type="nucleotide sequence ID" value="NZ_FZOB01000008.1"/>
</dbReference>
<feature type="binding site" evidence="7">
    <location>
        <position position="67"/>
    </location>
    <ligand>
        <name>tRNA</name>
        <dbReference type="ChEBI" id="CHEBI:17843"/>
    </ligand>
</feature>
<dbReference type="OrthoDB" id="9800507at2"/>
<keyword evidence="7" id="KW-0963">Cytoplasm</keyword>
<evidence type="ECO:0000313" key="11">
    <source>
        <dbReference type="Proteomes" id="UP000198405"/>
    </source>
</evidence>